<keyword evidence="2" id="KW-1185">Reference proteome</keyword>
<evidence type="ECO:0000313" key="1">
    <source>
        <dbReference type="EMBL" id="GBL98151.1"/>
    </source>
</evidence>
<gene>
    <name evidence="1" type="ORF">AVEN_268246_1</name>
</gene>
<dbReference type="AlphaFoldDB" id="A0A4Y2C0Z2"/>
<organism evidence="1 2">
    <name type="scientific">Araneus ventricosus</name>
    <name type="common">Orbweaver spider</name>
    <name type="synonym">Epeira ventricosa</name>
    <dbReference type="NCBI Taxonomy" id="182803"/>
    <lineage>
        <taxon>Eukaryota</taxon>
        <taxon>Metazoa</taxon>
        <taxon>Ecdysozoa</taxon>
        <taxon>Arthropoda</taxon>
        <taxon>Chelicerata</taxon>
        <taxon>Arachnida</taxon>
        <taxon>Araneae</taxon>
        <taxon>Araneomorphae</taxon>
        <taxon>Entelegynae</taxon>
        <taxon>Araneoidea</taxon>
        <taxon>Araneidae</taxon>
        <taxon>Araneus</taxon>
    </lineage>
</organism>
<name>A0A4Y2C0Z2_ARAVE</name>
<comment type="caution">
    <text evidence="1">The sequence shown here is derived from an EMBL/GenBank/DDBJ whole genome shotgun (WGS) entry which is preliminary data.</text>
</comment>
<reference evidence="1 2" key="1">
    <citation type="journal article" date="2019" name="Sci. Rep.">
        <title>Orb-weaving spider Araneus ventricosus genome elucidates the spidroin gene catalogue.</title>
        <authorList>
            <person name="Kono N."/>
            <person name="Nakamura H."/>
            <person name="Ohtoshi R."/>
            <person name="Moran D.A.P."/>
            <person name="Shinohara A."/>
            <person name="Yoshida Y."/>
            <person name="Fujiwara M."/>
            <person name="Mori M."/>
            <person name="Tomita M."/>
            <person name="Arakawa K."/>
        </authorList>
    </citation>
    <scope>NUCLEOTIDE SEQUENCE [LARGE SCALE GENOMIC DNA]</scope>
</reference>
<proteinExistence type="predicted"/>
<protein>
    <submittedName>
        <fullName evidence="1">Uncharacterized protein</fullName>
    </submittedName>
</protein>
<accession>A0A4Y2C0Z2</accession>
<sequence length="169" mass="19274">MLLPHRKRCAVQSFRSYENALPWVRFSRLKLTTLTSCEPFFPRMMVHSTPEVRRPFLRISETRSWMEGRKKPLCGNVLGRFGPLADSQLRDSIPPKICLVVQAGLLADSQLRDSIPPKICLVVQAKSDEVDRPTTGEVRKFGKEMLAQVSYLPSDTGQNYTVQPEISLW</sequence>
<evidence type="ECO:0000313" key="2">
    <source>
        <dbReference type="Proteomes" id="UP000499080"/>
    </source>
</evidence>
<dbReference type="EMBL" id="BGPR01000137">
    <property type="protein sequence ID" value="GBL98151.1"/>
    <property type="molecule type" value="Genomic_DNA"/>
</dbReference>
<dbReference type="Proteomes" id="UP000499080">
    <property type="component" value="Unassembled WGS sequence"/>
</dbReference>